<evidence type="ECO:0000313" key="2">
    <source>
        <dbReference type="Proteomes" id="UP000190626"/>
    </source>
</evidence>
<proteinExistence type="predicted"/>
<comment type="caution">
    <text evidence="1">The sequence shown here is derived from an EMBL/GenBank/DDBJ whole genome shotgun (WGS) entry which is preliminary data.</text>
</comment>
<evidence type="ECO:0000313" key="1">
    <source>
        <dbReference type="EMBL" id="OPH62044.1"/>
    </source>
</evidence>
<dbReference type="AlphaFoldDB" id="A0A1V4HSY3"/>
<name>A0A1V4HSY3_9BACL</name>
<reference evidence="2" key="1">
    <citation type="submission" date="2016-07" db="EMBL/GenBank/DDBJ databases">
        <authorList>
            <person name="Florea S."/>
            <person name="Webb J.S."/>
            <person name="Jaromczyk J."/>
            <person name="Schardl C.L."/>
        </authorList>
    </citation>
    <scope>NUCLEOTIDE SEQUENCE [LARGE SCALE GENOMIC DNA]</scope>
    <source>
        <strain evidence="2">CY1</strain>
    </source>
</reference>
<dbReference type="Proteomes" id="UP000190626">
    <property type="component" value="Unassembled WGS sequence"/>
</dbReference>
<protein>
    <submittedName>
        <fullName evidence="1">Uncharacterized protein</fullName>
    </submittedName>
</protein>
<dbReference type="EMBL" id="MBTG01000001">
    <property type="protein sequence ID" value="OPH62044.1"/>
    <property type="molecule type" value="Genomic_DNA"/>
</dbReference>
<sequence>MHYRRNLPQTDEIERKKMHNRRLFSTTAAALLHNRQHLIKLKLMPPQAPNPTHKNCKSAGFLLNNPLKSGKRCDCAGFLGNSSLKWEISRKRMHYRRNMPPTDEIERKKMHNRRLFFTTAVTHLHNRNSSSFPSLQQQLFFTTATALLHYSSNSSPQQQ</sequence>
<accession>A0A1V4HSY3</accession>
<organism evidence="1 2">
    <name type="scientific">Paenibacillus ferrarius</name>
    <dbReference type="NCBI Taxonomy" id="1469647"/>
    <lineage>
        <taxon>Bacteria</taxon>
        <taxon>Bacillati</taxon>
        <taxon>Bacillota</taxon>
        <taxon>Bacilli</taxon>
        <taxon>Bacillales</taxon>
        <taxon>Paenibacillaceae</taxon>
        <taxon>Paenibacillus</taxon>
    </lineage>
</organism>
<gene>
    <name evidence="1" type="ORF">BC351_02055</name>
</gene>
<keyword evidence="2" id="KW-1185">Reference proteome</keyword>